<feature type="region of interest" description="Disordered" evidence="6">
    <location>
        <begin position="1"/>
        <end position="102"/>
    </location>
</feature>
<evidence type="ECO:0000313" key="9">
    <source>
        <dbReference type="Proteomes" id="UP001139887"/>
    </source>
</evidence>
<organism evidence="8 9">
    <name type="scientific">Coemansia brasiliensis</name>
    <dbReference type="NCBI Taxonomy" id="2650707"/>
    <lineage>
        <taxon>Eukaryota</taxon>
        <taxon>Fungi</taxon>
        <taxon>Fungi incertae sedis</taxon>
        <taxon>Zoopagomycota</taxon>
        <taxon>Kickxellomycotina</taxon>
        <taxon>Kickxellomycetes</taxon>
        <taxon>Kickxellales</taxon>
        <taxon>Kickxellaceae</taxon>
        <taxon>Coemansia</taxon>
    </lineage>
</organism>
<dbReference type="GO" id="GO:0005524">
    <property type="term" value="F:ATP binding"/>
    <property type="evidence" value="ECO:0007669"/>
    <property type="project" value="UniProtKB-KW"/>
</dbReference>
<dbReference type="SMART" id="SM00220">
    <property type="entry name" value="S_TKc"/>
    <property type="match status" value="1"/>
</dbReference>
<accession>A0A9W8M1K4</accession>
<dbReference type="InterPro" id="IPR011009">
    <property type="entry name" value="Kinase-like_dom_sf"/>
</dbReference>
<dbReference type="EMBL" id="JANBUW010000007">
    <property type="protein sequence ID" value="KAJ2851965.1"/>
    <property type="molecule type" value="Genomic_DNA"/>
</dbReference>
<dbReference type="Gene3D" id="1.10.510.10">
    <property type="entry name" value="Transferase(Phosphotransferase) domain 1"/>
    <property type="match status" value="1"/>
</dbReference>
<dbReference type="GO" id="GO:0005737">
    <property type="term" value="C:cytoplasm"/>
    <property type="evidence" value="ECO:0007669"/>
    <property type="project" value="TreeGrafter"/>
</dbReference>
<feature type="region of interest" description="Disordered" evidence="6">
    <location>
        <begin position="246"/>
        <end position="265"/>
    </location>
</feature>
<dbReference type="PANTHER" id="PTHR11042">
    <property type="entry name" value="EUKARYOTIC TRANSLATION INITIATION FACTOR 2-ALPHA KINASE EIF2-ALPHA KINASE -RELATED"/>
    <property type="match status" value="1"/>
</dbReference>
<evidence type="ECO:0000313" key="8">
    <source>
        <dbReference type="EMBL" id="KAJ2851965.1"/>
    </source>
</evidence>
<keyword evidence="4" id="KW-0067">ATP-binding</keyword>
<dbReference type="PROSITE" id="PS50011">
    <property type="entry name" value="PROTEIN_KINASE_DOM"/>
    <property type="match status" value="1"/>
</dbReference>
<dbReference type="InterPro" id="IPR008271">
    <property type="entry name" value="Ser/Thr_kinase_AS"/>
</dbReference>
<keyword evidence="9" id="KW-1185">Reference proteome</keyword>
<evidence type="ECO:0000256" key="5">
    <source>
        <dbReference type="ARBA" id="ARBA00037982"/>
    </source>
</evidence>
<dbReference type="OrthoDB" id="5337378at2759"/>
<dbReference type="Gene3D" id="3.30.200.20">
    <property type="entry name" value="Phosphorylase Kinase, domain 1"/>
    <property type="match status" value="1"/>
</dbReference>
<evidence type="ECO:0000256" key="4">
    <source>
        <dbReference type="ARBA" id="ARBA00022840"/>
    </source>
</evidence>
<sequence>MDTPQRVVKRGLRKNNTEQEVFETPGTRQRGLRSCASFPALQTDGTLSSSDEGATPTPTPAVRLRGRVGGDGLLGCLTPTRGTSTGGASPSPSPFHPTRTTQRRLTFSPAAALFTPPATKLVRPDPRVFTSTGLQSKRQQARTRTETPSKTPAQEGGLGKHRASTDSLRRTRKKAHVGPEETPCRRRQNTLVDERPPPGFRLEPRGLPPALAPQHQQLLQSLDAEPERRSARWSWGGSDAASVSSAATLAAPGSPEARKSRAKPGALFEQRDAMDVEFGESDDEDDVFRARSPRIDAVERPQMPQIVQGCATNYPHFVSRTYFERAGHALPFLAPGDELRVDGLGYLDYFEQHFEVLGRAGEGNFSTVFSARSLDDGLVYAVKRTRRPYAGRAERARRLREVEILWALPPTPGIVRLVDAWEQFGHLYMQFELCERGSLAEYLDECAAAQVPISEQRAWAVLAHASRALALVHARGIAHLDLKPANFLLGPDFDAQGAELADGWLKLADFGHAARLPREPLAWVEEGDRQYMAPEVLRGEYTAAADVFSLGMMMLEIVADIILPENGDDWHKLREGCFDDPSFENLPYSADLLELVKLMLHPQPAQRPTMAQLAALEQCRLAGDTPVASEDEEDSFVPLQRHHSFTFTRPPRPALLRSATAAEIQQQPSHPMVTRSAAKASSESTGPGLMRRSGSAPGTATLSSNTATTAH</sequence>
<dbReference type="PANTHER" id="PTHR11042:SF190">
    <property type="entry name" value="MITOSIS INHIBITOR PROTEIN KINASE MIK1"/>
    <property type="match status" value="1"/>
</dbReference>
<dbReference type="GO" id="GO:0005634">
    <property type="term" value="C:nucleus"/>
    <property type="evidence" value="ECO:0007669"/>
    <property type="project" value="TreeGrafter"/>
</dbReference>
<dbReference type="GO" id="GO:0004674">
    <property type="term" value="F:protein serine/threonine kinase activity"/>
    <property type="evidence" value="ECO:0007669"/>
    <property type="project" value="UniProtKB-EC"/>
</dbReference>
<feature type="domain" description="Protein kinase" evidence="7">
    <location>
        <begin position="354"/>
        <end position="621"/>
    </location>
</feature>
<keyword evidence="1 8" id="KW-0808">Transferase</keyword>
<keyword evidence="3" id="KW-0418">Kinase</keyword>
<evidence type="ECO:0000256" key="2">
    <source>
        <dbReference type="ARBA" id="ARBA00022741"/>
    </source>
</evidence>
<dbReference type="Pfam" id="PF00069">
    <property type="entry name" value="Pkinase"/>
    <property type="match status" value="1"/>
</dbReference>
<keyword evidence="2" id="KW-0547">Nucleotide-binding</keyword>
<dbReference type="InterPro" id="IPR050339">
    <property type="entry name" value="CC_SR_Kinase"/>
</dbReference>
<evidence type="ECO:0000259" key="7">
    <source>
        <dbReference type="PROSITE" id="PS50011"/>
    </source>
</evidence>
<dbReference type="AlphaFoldDB" id="A0A9W8M1K4"/>
<dbReference type="Proteomes" id="UP001139887">
    <property type="component" value="Unassembled WGS sequence"/>
</dbReference>
<feature type="region of interest" description="Disordered" evidence="6">
    <location>
        <begin position="663"/>
        <end position="711"/>
    </location>
</feature>
<gene>
    <name evidence="8" type="primary">SWE1</name>
    <name evidence="8" type="ORF">IWW36_000738</name>
</gene>
<comment type="caution">
    <text evidence="8">The sequence shown here is derived from an EMBL/GenBank/DDBJ whole genome shotgun (WGS) entry which is preliminary data.</text>
</comment>
<dbReference type="InterPro" id="IPR000719">
    <property type="entry name" value="Prot_kinase_dom"/>
</dbReference>
<name>A0A9W8M1K4_9FUNG</name>
<feature type="region of interest" description="Disordered" evidence="6">
    <location>
        <begin position="222"/>
        <end position="241"/>
    </location>
</feature>
<proteinExistence type="inferred from homology"/>
<protein>
    <submittedName>
        <fullName evidence="8">Mitosis inhibitor protein kinase swe1</fullName>
        <ecNumber evidence="8">2.7.11.1</ecNumber>
    </submittedName>
</protein>
<dbReference type="SUPFAM" id="SSF56112">
    <property type="entry name" value="Protein kinase-like (PK-like)"/>
    <property type="match status" value="1"/>
</dbReference>
<evidence type="ECO:0000256" key="6">
    <source>
        <dbReference type="SAM" id="MobiDB-lite"/>
    </source>
</evidence>
<reference evidence="8" key="1">
    <citation type="submission" date="2022-07" db="EMBL/GenBank/DDBJ databases">
        <title>Phylogenomic reconstructions and comparative analyses of Kickxellomycotina fungi.</title>
        <authorList>
            <person name="Reynolds N.K."/>
            <person name="Stajich J.E."/>
            <person name="Barry K."/>
            <person name="Grigoriev I.V."/>
            <person name="Crous P."/>
            <person name="Smith M.E."/>
        </authorList>
    </citation>
    <scope>NUCLEOTIDE SEQUENCE</scope>
    <source>
        <strain evidence="8">NRRL 1566</strain>
    </source>
</reference>
<comment type="similarity">
    <text evidence="5">Belongs to the protein kinase superfamily. Ser/Thr protein kinase family. GCN2 subfamily.</text>
</comment>
<feature type="compositionally biased region" description="Low complexity" evidence="6">
    <location>
        <begin position="699"/>
        <end position="711"/>
    </location>
</feature>
<dbReference type="GO" id="GO:0110031">
    <property type="term" value="P:negative regulation of G2/MI transition of meiotic cell cycle"/>
    <property type="evidence" value="ECO:0007669"/>
    <property type="project" value="TreeGrafter"/>
</dbReference>
<feature type="compositionally biased region" description="Polar residues" evidence="6">
    <location>
        <begin position="43"/>
        <end position="52"/>
    </location>
</feature>
<evidence type="ECO:0000256" key="3">
    <source>
        <dbReference type="ARBA" id="ARBA00022777"/>
    </source>
</evidence>
<feature type="compositionally biased region" description="Low complexity" evidence="6">
    <location>
        <begin position="74"/>
        <end position="90"/>
    </location>
</feature>
<dbReference type="PROSITE" id="PS00108">
    <property type="entry name" value="PROTEIN_KINASE_ST"/>
    <property type="match status" value="1"/>
</dbReference>
<dbReference type="EC" id="2.7.11.1" evidence="8"/>
<evidence type="ECO:0000256" key="1">
    <source>
        <dbReference type="ARBA" id="ARBA00022679"/>
    </source>
</evidence>
<feature type="compositionally biased region" description="Polar residues" evidence="6">
    <location>
        <begin position="129"/>
        <end position="138"/>
    </location>
</feature>
<feature type="region of interest" description="Disordered" evidence="6">
    <location>
        <begin position="116"/>
        <end position="210"/>
    </location>
</feature>